<sequence>MSRLRRGLTAVLAVGVLAVGVTAATAMASAAPVAPDNVATFTLPATGGIEVGPGGVPGGSFRPVTVLARPGIRTLQYPPPPAAVTFTVTNPAPYHYQYSYRYVAVSWRNLTNGKSGTVALRHWQKPRFSVDGYPASLSTAANVTTGAGTVVATVSVLREQYQAPPSVISVIPGLTAINVA</sequence>
<dbReference type="Proteomes" id="UP000001219">
    <property type="component" value="Chromosome"/>
</dbReference>
<evidence type="ECO:0000256" key="1">
    <source>
        <dbReference type="SAM" id="SignalP"/>
    </source>
</evidence>
<dbReference type="eggNOG" id="ENOG5031EXD">
    <property type="taxonomic scope" value="Bacteria"/>
</dbReference>
<keyword evidence="1" id="KW-0732">Signal</keyword>
<keyword evidence="3" id="KW-1185">Reference proteome</keyword>
<dbReference type="EMBL" id="CP001802">
    <property type="protein sequence ID" value="ACY23465.1"/>
    <property type="molecule type" value="Genomic_DNA"/>
</dbReference>
<organism evidence="2 3">
    <name type="scientific">Gordonia bronchialis (strain ATCC 25592 / DSM 43247 / BCRC 13721 / JCM 3198 / KCTC 3076 / NBRC 16047 / NCTC 10667)</name>
    <name type="common">Rhodococcus bronchialis</name>
    <dbReference type="NCBI Taxonomy" id="526226"/>
    <lineage>
        <taxon>Bacteria</taxon>
        <taxon>Bacillati</taxon>
        <taxon>Actinomycetota</taxon>
        <taxon>Actinomycetes</taxon>
        <taxon>Mycobacteriales</taxon>
        <taxon>Gordoniaceae</taxon>
        <taxon>Gordonia</taxon>
    </lineage>
</organism>
<feature type="chain" id="PRO_5039437932" evidence="1">
    <location>
        <begin position="24"/>
        <end position="180"/>
    </location>
</feature>
<evidence type="ECO:0000313" key="3">
    <source>
        <dbReference type="Proteomes" id="UP000001219"/>
    </source>
</evidence>
<reference evidence="2 3" key="2">
    <citation type="journal article" date="2010" name="Stand. Genomic Sci.">
        <title>Complete genome sequence of Gordonia bronchialis type strain (3410).</title>
        <authorList>
            <person name="Ivanova N."/>
            <person name="Sikorski J."/>
            <person name="Jando M."/>
            <person name="Lapidus A."/>
            <person name="Nolan M."/>
            <person name="Lucas S."/>
            <person name="Del Rio T.G."/>
            <person name="Tice H."/>
            <person name="Copeland A."/>
            <person name="Cheng J.F."/>
            <person name="Chen F."/>
            <person name="Bruce D."/>
            <person name="Goodwin L."/>
            <person name="Pitluck S."/>
            <person name="Mavromatis K."/>
            <person name="Ovchinnikova G."/>
            <person name="Pati A."/>
            <person name="Chen A."/>
            <person name="Palaniappan K."/>
            <person name="Land M."/>
            <person name="Hauser L."/>
            <person name="Chang Y.J."/>
            <person name="Jeffries C.D."/>
            <person name="Chain P."/>
            <person name="Saunders E."/>
            <person name="Han C."/>
            <person name="Detter J.C."/>
            <person name="Brettin T."/>
            <person name="Rohde M."/>
            <person name="Goker M."/>
            <person name="Bristow J."/>
            <person name="Eisen J.A."/>
            <person name="Markowitz V."/>
            <person name="Hugenholtz P."/>
            <person name="Klenk H.P."/>
            <person name="Kyrpides N.C."/>
        </authorList>
    </citation>
    <scope>NUCLEOTIDE SEQUENCE [LARGE SCALE GENOMIC DNA]</scope>
    <source>
        <strain evidence="3">ATCC 25592 / DSM 43247 / BCRC 13721 / JCM 3198 / KCTC 3076 / NBRC 16047 / NCTC 10667</strain>
    </source>
</reference>
<feature type="signal peptide" evidence="1">
    <location>
        <begin position="1"/>
        <end position="23"/>
    </location>
</feature>
<dbReference type="STRING" id="526226.Gbro_4322"/>
<proteinExistence type="predicted"/>
<evidence type="ECO:0000313" key="2">
    <source>
        <dbReference type="EMBL" id="ACY23465.1"/>
    </source>
</evidence>
<dbReference type="RefSeq" id="WP_012835955.1">
    <property type="nucleotide sequence ID" value="NC_013441.1"/>
</dbReference>
<accession>D0L5X9</accession>
<protein>
    <submittedName>
        <fullName evidence="2">Uncharacterized protein</fullName>
    </submittedName>
</protein>
<reference evidence="3" key="1">
    <citation type="submission" date="2009-10" db="EMBL/GenBank/DDBJ databases">
        <title>The complete chromosome of Gordonia bronchialis DSM 43247.</title>
        <authorList>
            <consortium name="US DOE Joint Genome Institute (JGI-PGF)"/>
            <person name="Lucas S."/>
            <person name="Copeland A."/>
            <person name="Lapidus A."/>
            <person name="Glavina del Rio T."/>
            <person name="Dalin E."/>
            <person name="Tice H."/>
            <person name="Bruce D."/>
            <person name="Goodwin L."/>
            <person name="Pitluck S."/>
            <person name="Kyrpides N."/>
            <person name="Mavromatis K."/>
            <person name="Ivanova N."/>
            <person name="Ovchinnikova G."/>
            <person name="Saunders E."/>
            <person name="Brettin T."/>
            <person name="Detter J.C."/>
            <person name="Han C."/>
            <person name="Larimer F."/>
            <person name="Land M."/>
            <person name="Hauser L."/>
            <person name="Markowitz V."/>
            <person name="Cheng J.-F."/>
            <person name="Hugenholtz P."/>
            <person name="Woyke T."/>
            <person name="Wu D."/>
            <person name="Jando M."/>
            <person name="Schneider S."/>
            <person name="Goeker M."/>
            <person name="Klenk H.-P."/>
            <person name="Eisen J.A."/>
        </authorList>
    </citation>
    <scope>NUCLEOTIDE SEQUENCE [LARGE SCALE GENOMIC DNA]</scope>
    <source>
        <strain evidence="3">ATCC 25592 / DSM 43247 / BCRC 13721 / JCM 3198 / KCTC 3076 / NBRC 16047 / NCTC 10667</strain>
    </source>
</reference>
<gene>
    <name evidence="2" type="ordered locus">Gbro_4322</name>
</gene>
<dbReference type="AlphaFoldDB" id="D0L5X9"/>
<name>D0L5X9_GORB4</name>
<dbReference type="OrthoDB" id="4376544at2"/>
<dbReference type="HOGENOM" id="CLU_1494203_0_0_11"/>
<dbReference type="KEGG" id="gbr:Gbro_4322"/>